<keyword evidence="3" id="KW-1185">Reference proteome</keyword>
<evidence type="ECO:0000313" key="3">
    <source>
        <dbReference type="Proteomes" id="UP001183127"/>
    </source>
</evidence>
<dbReference type="RefSeq" id="WP_011534521.1">
    <property type="nucleotide sequence ID" value="NZ_CP132921.1"/>
</dbReference>
<dbReference type="GeneID" id="32806466"/>
<dbReference type="SUPFAM" id="SSF47336">
    <property type="entry name" value="ACP-like"/>
    <property type="match status" value="1"/>
</dbReference>
<dbReference type="Proteomes" id="UP001183127">
    <property type="component" value="Chromosome"/>
</dbReference>
<feature type="domain" description="Carrier" evidence="1">
    <location>
        <begin position="18"/>
        <end position="57"/>
    </location>
</feature>
<evidence type="ECO:0000259" key="1">
    <source>
        <dbReference type="Pfam" id="PF00550"/>
    </source>
</evidence>
<name>A0ABY9QXI4_9PSED</name>
<organism evidence="2 3">
    <name type="scientific">Pseudomonas entomophila</name>
    <dbReference type="NCBI Taxonomy" id="312306"/>
    <lineage>
        <taxon>Bacteria</taxon>
        <taxon>Pseudomonadati</taxon>
        <taxon>Pseudomonadota</taxon>
        <taxon>Gammaproteobacteria</taxon>
        <taxon>Pseudomonadales</taxon>
        <taxon>Pseudomonadaceae</taxon>
        <taxon>Pseudomonas</taxon>
    </lineage>
</organism>
<dbReference type="InterPro" id="IPR036736">
    <property type="entry name" value="ACP-like_sf"/>
</dbReference>
<accession>A0ABY9QXI4</accession>
<proteinExistence type="predicted"/>
<dbReference type="EMBL" id="CP132921">
    <property type="protein sequence ID" value="WMW08099.1"/>
    <property type="molecule type" value="Genomic_DNA"/>
</dbReference>
<reference evidence="2 3" key="1">
    <citation type="submission" date="2023-08" db="EMBL/GenBank/DDBJ databases">
        <title>Complete Genome Sequence of Pseudomonas entomophila TVIN A01.</title>
        <authorList>
            <person name="Shelke T."/>
            <person name="Mahar N.S."/>
            <person name="Gupta I."/>
            <person name="Gupta V."/>
        </authorList>
    </citation>
    <scope>NUCLEOTIDE SEQUENCE [LARGE SCALE GENOMIC DNA]</scope>
    <source>
        <strain evidence="2 3">TVIN-A01</strain>
    </source>
</reference>
<dbReference type="Pfam" id="PF00550">
    <property type="entry name" value="PP-binding"/>
    <property type="match status" value="1"/>
</dbReference>
<protein>
    <submittedName>
        <fullName evidence="2">Phosphopantetheine-binding protein</fullName>
    </submittedName>
</protein>
<evidence type="ECO:0000313" key="2">
    <source>
        <dbReference type="EMBL" id="WMW08099.1"/>
    </source>
</evidence>
<dbReference type="Gene3D" id="1.10.1200.10">
    <property type="entry name" value="ACP-like"/>
    <property type="match status" value="1"/>
</dbReference>
<sequence length="90" mass="10446">MHSRLYIAFHLRWIISYFLEQSLHQIRPDISLGELGADSFDMFELQALIEETFGILIHQPLRPYLTFAELVDLIFRTMPEPETSAGPPLT</sequence>
<gene>
    <name evidence="2" type="ORF">RAH46_12390</name>
</gene>
<dbReference type="InterPro" id="IPR009081">
    <property type="entry name" value="PP-bd_ACP"/>
</dbReference>